<dbReference type="OrthoDB" id="956558at2"/>
<reference evidence="1 2" key="1">
    <citation type="submission" date="2018-03" db="EMBL/GenBank/DDBJ databases">
        <title>Genomic Encyclopedia of Archaeal and Bacterial Type Strains, Phase II (KMG-II): from individual species to whole genera.</title>
        <authorList>
            <person name="Goeker M."/>
        </authorList>
    </citation>
    <scope>NUCLEOTIDE SEQUENCE [LARGE SCALE GENOMIC DNA]</scope>
    <source>
        <strain evidence="1 2">DSM 100346</strain>
    </source>
</reference>
<accession>A0A315ZQ58</accession>
<dbReference type="RefSeq" id="WP_109678545.1">
    <property type="nucleotide sequence ID" value="NZ_QGDT01000071.1"/>
</dbReference>
<gene>
    <name evidence="1" type="ORF">CLV98_1712</name>
</gene>
<keyword evidence="2" id="KW-1185">Reference proteome</keyword>
<dbReference type="AlphaFoldDB" id="A0A315ZQ58"/>
<sequence length="174" mass="20243">METTTIRRNVDRFIASTGKSETEYQQWATEVGRKMHNNKLDALICAKFQIYTVAHLCYQSTELPEMLLESEAVAYLQEHSQNPYEIAKMWLEAKSNELAWIDKESILAEHLRAFPKTDFEQNGDPNHLDSVSRSWFKKDGVNLDVQLEEINDMNLLGDYITMEDAIQFVMKYTP</sequence>
<name>A0A315ZQ58_9BACT</name>
<protein>
    <submittedName>
        <fullName evidence="1">Uncharacterized protein</fullName>
    </submittedName>
</protein>
<dbReference type="Proteomes" id="UP000245880">
    <property type="component" value="Unassembled WGS sequence"/>
</dbReference>
<comment type="caution">
    <text evidence="1">The sequence shown here is derived from an EMBL/GenBank/DDBJ whole genome shotgun (WGS) entry which is preliminary data.</text>
</comment>
<dbReference type="EMBL" id="QGDT01000071">
    <property type="protein sequence ID" value="PWJ47038.1"/>
    <property type="molecule type" value="Genomic_DNA"/>
</dbReference>
<feature type="non-terminal residue" evidence="1">
    <location>
        <position position="174"/>
    </location>
</feature>
<proteinExistence type="predicted"/>
<evidence type="ECO:0000313" key="1">
    <source>
        <dbReference type="EMBL" id="PWJ47038.1"/>
    </source>
</evidence>
<evidence type="ECO:0000313" key="2">
    <source>
        <dbReference type="Proteomes" id="UP000245880"/>
    </source>
</evidence>
<organism evidence="1 2">
    <name type="scientific">Dyadobacter jejuensis</name>
    <dbReference type="NCBI Taxonomy" id="1082580"/>
    <lineage>
        <taxon>Bacteria</taxon>
        <taxon>Pseudomonadati</taxon>
        <taxon>Bacteroidota</taxon>
        <taxon>Cytophagia</taxon>
        <taxon>Cytophagales</taxon>
        <taxon>Spirosomataceae</taxon>
        <taxon>Dyadobacter</taxon>
    </lineage>
</organism>